<proteinExistence type="predicted"/>
<gene>
    <name evidence="1" type="primary">MME</name>
</gene>
<dbReference type="ChiTaRS" id="MME">
    <property type="organism name" value="human"/>
</dbReference>
<organism evidence="1">
    <name type="scientific">Homo sapiens</name>
    <name type="common">Human</name>
    <dbReference type="NCBI Taxonomy" id="9606"/>
    <lineage>
        <taxon>Eukaryota</taxon>
        <taxon>Metazoa</taxon>
        <taxon>Chordata</taxon>
        <taxon>Craniata</taxon>
        <taxon>Vertebrata</taxon>
        <taxon>Euteleostomi</taxon>
        <taxon>Mammalia</taxon>
        <taxon>Eutheria</taxon>
        <taxon>Euarchontoglires</taxon>
        <taxon>Primates</taxon>
        <taxon>Haplorrhini</taxon>
        <taxon>Catarrhini</taxon>
        <taxon>Hominidae</taxon>
        <taxon>Homo</taxon>
    </lineage>
</organism>
<protein>
    <submittedName>
        <fullName evidence="1">Alternative protein MME</fullName>
    </submittedName>
</protein>
<dbReference type="EMBL" id="HF583499">
    <property type="protein sequence ID" value="CCQ42996.1"/>
    <property type="molecule type" value="Genomic_DNA"/>
</dbReference>
<evidence type="ECO:0000313" key="1">
    <source>
        <dbReference type="EMBL" id="CCQ42996.1"/>
    </source>
</evidence>
<dbReference type="OrthoDB" id="6475849at2759"/>
<reference evidence="1" key="1">
    <citation type="journal article" date="2013" name="PLoS ONE">
        <title>Direct detection of alternative open reading frames translation products in human significantly expands the proteome.</title>
        <authorList>
            <person name="Vanderperre B."/>
            <person name="Lucier J.-F."/>
            <person name="Motard J."/>
            <person name="Tremblay G."/>
            <person name="Vanderperre S."/>
            <person name="Wisztorski M."/>
            <person name="Salzet M."/>
            <person name="Boisvert F.-M."/>
            <person name="Roucou X."/>
        </authorList>
    </citation>
    <scope>NUCLEOTIDE SEQUENCE</scope>
</reference>
<dbReference type="AlphaFoldDB" id="L8E8E1"/>
<sequence length="51" mass="6137">MLSARPFMVQPQKQQLGDVVQTMSMGIWKMLWGGFMWKQHLLERVNMWSRI</sequence>
<accession>L8E8E1</accession>
<name>L8E8E1_HUMAN</name>